<dbReference type="OrthoDB" id="94039at2759"/>
<accession>A0A8H3IVZ8</accession>
<dbReference type="InterPro" id="IPR029058">
    <property type="entry name" value="AB_hydrolase_fold"/>
</dbReference>
<dbReference type="Gene3D" id="3.40.50.1820">
    <property type="entry name" value="alpha/beta hydrolase"/>
    <property type="match status" value="1"/>
</dbReference>
<feature type="domain" description="AB hydrolase-1" evidence="1">
    <location>
        <begin position="55"/>
        <end position="371"/>
    </location>
</feature>
<evidence type="ECO:0000259" key="1">
    <source>
        <dbReference type="Pfam" id="PF12697"/>
    </source>
</evidence>
<evidence type="ECO:0000313" key="2">
    <source>
        <dbReference type="EMBL" id="CAF9934868.1"/>
    </source>
</evidence>
<name>A0A8H3IVZ8_9LECA</name>
<keyword evidence="3" id="KW-1185">Reference proteome</keyword>
<dbReference type="InterPro" id="IPR000073">
    <property type="entry name" value="AB_hydrolase_1"/>
</dbReference>
<sequence>MSKELWDIREHVIPASHIRGFSRGVQNERTGHLRLAVKQYLPRKTSGSTAGNVTLIMAHGIGSSKESYEPFYDELLNRDLPIRAVWAMDVAHHGASYLLNQDRIGDDPHWLDSSRDMMQMVNHFQELMPAPLVALGQSWGNVTIAGLSLMSLMHPRLFAAMVFLEPTFATNPMIRRKYRANRIADRSHRGVAMAKRQDISPSLATARERLRANPYYGAFDARVFERVMKYDLRPASAERCAEVGSLDAVTLVTPKAMEVATMMRPDPPLDGYPEEPDFHNRPGDIDATIVQGFYRGEVVKMYEDLPGILPPTLLVWAGKSLAGTGYTQDITNRIGVGYGGNGGIMTGRVKSVDIPDIGHPLPLEKPGVVAEVVAGWLQHEIVTWSASQQKAQPPFNAALHTGIIERIAKL</sequence>
<dbReference type="Pfam" id="PF12697">
    <property type="entry name" value="Abhydrolase_6"/>
    <property type="match status" value="1"/>
</dbReference>
<dbReference type="AlphaFoldDB" id="A0A8H3IVZ8"/>
<dbReference type="SUPFAM" id="SSF53474">
    <property type="entry name" value="alpha/beta-Hydrolases"/>
    <property type="match status" value="1"/>
</dbReference>
<evidence type="ECO:0000313" key="3">
    <source>
        <dbReference type="Proteomes" id="UP000664521"/>
    </source>
</evidence>
<dbReference type="Proteomes" id="UP000664521">
    <property type="component" value="Unassembled WGS sequence"/>
</dbReference>
<protein>
    <recommendedName>
        <fullName evidence="1">AB hydrolase-1 domain-containing protein</fullName>
    </recommendedName>
</protein>
<organism evidence="2 3">
    <name type="scientific">Heterodermia speciosa</name>
    <dbReference type="NCBI Taxonomy" id="116794"/>
    <lineage>
        <taxon>Eukaryota</taxon>
        <taxon>Fungi</taxon>
        <taxon>Dikarya</taxon>
        <taxon>Ascomycota</taxon>
        <taxon>Pezizomycotina</taxon>
        <taxon>Lecanoromycetes</taxon>
        <taxon>OSLEUM clade</taxon>
        <taxon>Lecanoromycetidae</taxon>
        <taxon>Caliciales</taxon>
        <taxon>Physciaceae</taxon>
        <taxon>Heterodermia</taxon>
    </lineage>
</organism>
<gene>
    <name evidence="2" type="ORF">HETSPECPRED_009387</name>
</gene>
<reference evidence="2" key="1">
    <citation type="submission" date="2021-03" db="EMBL/GenBank/DDBJ databases">
        <authorList>
            <person name="Tagirdzhanova G."/>
        </authorList>
    </citation>
    <scope>NUCLEOTIDE SEQUENCE</scope>
</reference>
<comment type="caution">
    <text evidence="2">The sequence shown here is derived from an EMBL/GenBank/DDBJ whole genome shotgun (WGS) entry which is preliminary data.</text>
</comment>
<proteinExistence type="predicted"/>
<dbReference type="EMBL" id="CAJPDS010000078">
    <property type="protein sequence ID" value="CAF9934868.1"/>
    <property type="molecule type" value="Genomic_DNA"/>
</dbReference>